<feature type="transmembrane region" description="Helical" evidence="7">
    <location>
        <begin position="124"/>
        <end position="144"/>
    </location>
</feature>
<feature type="transmembrane region" description="Helical" evidence="7">
    <location>
        <begin position="16"/>
        <end position="41"/>
    </location>
</feature>
<name>A0A840BX67_9RHOO</name>
<comment type="subcellular location">
    <subcellularLocation>
        <location evidence="1">Cell membrane</location>
        <topology evidence="1">Multi-pass membrane protein</topology>
    </subcellularLocation>
    <subcellularLocation>
        <location evidence="6">Membrane</location>
        <topology evidence="6">Multi-pass membrane protein</topology>
    </subcellularLocation>
</comment>
<evidence type="ECO:0000313" key="10">
    <source>
        <dbReference type="Proteomes" id="UP000561045"/>
    </source>
</evidence>
<keyword evidence="10" id="KW-1185">Reference proteome</keyword>
<feature type="domain" description="MotA/TolQ/ExbB proton channel" evidence="8">
    <location>
        <begin position="87"/>
        <end position="155"/>
    </location>
</feature>
<comment type="caution">
    <text evidence="9">The sequence shown here is derived from an EMBL/GenBank/DDBJ whole genome shotgun (WGS) entry which is preliminary data.</text>
</comment>
<comment type="similarity">
    <text evidence="6">Belongs to the exbB/tolQ family.</text>
</comment>
<evidence type="ECO:0000256" key="6">
    <source>
        <dbReference type="RuleBase" id="RU004057"/>
    </source>
</evidence>
<gene>
    <name evidence="9" type="ORF">GGR36_004255</name>
</gene>
<keyword evidence="2" id="KW-1003">Cell membrane</keyword>
<keyword evidence="6" id="KW-0813">Transport</keyword>
<dbReference type="GO" id="GO:0005886">
    <property type="term" value="C:plasma membrane"/>
    <property type="evidence" value="ECO:0007669"/>
    <property type="project" value="UniProtKB-SubCell"/>
</dbReference>
<dbReference type="Pfam" id="PF01618">
    <property type="entry name" value="MotA_ExbB"/>
    <property type="match status" value="1"/>
</dbReference>
<proteinExistence type="inferred from homology"/>
<organism evidence="9 10">
    <name type="scientific">Niveibacterium umoris</name>
    <dbReference type="NCBI Taxonomy" id="1193620"/>
    <lineage>
        <taxon>Bacteria</taxon>
        <taxon>Pseudomonadati</taxon>
        <taxon>Pseudomonadota</taxon>
        <taxon>Betaproteobacteria</taxon>
        <taxon>Rhodocyclales</taxon>
        <taxon>Rhodocyclaceae</taxon>
        <taxon>Niveibacterium</taxon>
    </lineage>
</organism>
<dbReference type="Proteomes" id="UP000561045">
    <property type="component" value="Unassembled WGS sequence"/>
</dbReference>
<dbReference type="AlphaFoldDB" id="A0A840BX67"/>
<keyword evidence="6" id="KW-0653">Protein transport</keyword>
<evidence type="ECO:0000256" key="4">
    <source>
        <dbReference type="ARBA" id="ARBA00022989"/>
    </source>
</evidence>
<evidence type="ECO:0000256" key="7">
    <source>
        <dbReference type="SAM" id="Phobius"/>
    </source>
</evidence>
<dbReference type="EMBL" id="JACIET010000005">
    <property type="protein sequence ID" value="MBB4014897.1"/>
    <property type="molecule type" value="Genomic_DNA"/>
</dbReference>
<keyword evidence="3 7" id="KW-0812">Transmembrane</keyword>
<sequence length="180" mass="19379">MQSTALETLMYDIAQLFMLPVLILVAAAFLYAFWALGSFAVQAVQRARKLPGEGAGYPLIAQVHAHHLHLRDDQELAAHKLMETDRIVTRVCPMLGLVATMIPMGPALKSLSDGQLAAVSQNLMIAFSAVILALIAASITFWIVNVRKRWLAEELQWLAAHPHAAIHVVAPASAAVGAAA</sequence>
<keyword evidence="4 7" id="KW-1133">Transmembrane helix</keyword>
<evidence type="ECO:0000256" key="5">
    <source>
        <dbReference type="ARBA" id="ARBA00023136"/>
    </source>
</evidence>
<reference evidence="9 10" key="1">
    <citation type="submission" date="2020-08" db="EMBL/GenBank/DDBJ databases">
        <title>Genomic Encyclopedia of Type Strains, Phase IV (KMG-IV): sequencing the most valuable type-strain genomes for metagenomic binning, comparative biology and taxonomic classification.</title>
        <authorList>
            <person name="Goeker M."/>
        </authorList>
    </citation>
    <scope>NUCLEOTIDE SEQUENCE [LARGE SCALE GENOMIC DNA]</scope>
    <source>
        <strain evidence="9 10">DSM 106739</strain>
    </source>
</reference>
<keyword evidence="5 7" id="KW-0472">Membrane</keyword>
<evidence type="ECO:0000256" key="2">
    <source>
        <dbReference type="ARBA" id="ARBA00022475"/>
    </source>
</evidence>
<evidence type="ECO:0000256" key="1">
    <source>
        <dbReference type="ARBA" id="ARBA00004651"/>
    </source>
</evidence>
<feature type="transmembrane region" description="Helical" evidence="7">
    <location>
        <begin position="87"/>
        <end position="104"/>
    </location>
</feature>
<evidence type="ECO:0000259" key="8">
    <source>
        <dbReference type="Pfam" id="PF01618"/>
    </source>
</evidence>
<dbReference type="RefSeq" id="WP_207064573.1">
    <property type="nucleotide sequence ID" value="NZ_BAABLE010000001.1"/>
</dbReference>
<evidence type="ECO:0000256" key="3">
    <source>
        <dbReference type="ARBA" id="ARBA00022692"/>
    </source>
</evidence>
<dbReference type="InterPro" id="IPR002898">
    <property type="entry name" value="MotA_ExbB_proton_chnl"/>
</dbReference>
<protein>
    <submittedName>
        <fullName evidence="9">Biopolymer transport protein ExbB/TolQ</fullName>
    </submittedName>
</protein>
<accession>A0A840BX67</accession>
<dbReference type="GO" id="GO:0015031">
    <property type="term" value="P:protein transport"/>
    <property type="evidence" value="ECO:0007669"/>
    <property type="project" value="UniProtKB-KW"/>
</dbReference>
<evidence type="ECO:0000313" key="9">
    <source>
        <dbReference type="EMBL" id="MBB4014897.1"/>
    </source>
</evidence>